<organism evidence="1 2">
    <name type="scientific">Elysia crispata</name>
    <name type="common">lettuce slug</name>
    <dbReference type="NCBI Taxonomy" id="231223"/>
    <lineage>
        <taxon>Eukaryota</taxon>
        <taxon>Metazoa</taxon>
        <taxon>Spiralia</taxon>
        <taxon>Lophotrochozoa</taxon>
        <taxon>Mollusca</taxon>
        <taxon>Gastropoda</taxon>
        <taxon>Heterobranchia</taxon>
        <taxon>Euthyneura</taxon>
        <taxon>Panpulmonata</taxon>
        <taxon>Sacoglossa</taxon>
        <taxon>Placobranchoidea</taxon>
        <taxon>Plakobranchidae</taxon>
        <taxon>Elysia</taxon>
    </lineage>
</organism>
<evidence type="ECO:0000313" key="1">
    <source>
        <dbReference type="EMBL" id="KAK3768396.1"/>
    </source>
</evidence>
<name>A0AAE0ZGB0_9GAST</name>
<dbReference type="AlphaFoldDB" id="A0AAE0ZGB0"/>
<keyword evidence="2" id="KW-1185">Reference proteome</keyword>
<protein>
    <submittedName>
        <fullName evidence="1">Uncharacterized protein</fullName>
    </submittedName>
</protein>
<gene>
    <name evidence="1" type="ORF">RRG08_031184</name>
</gene>
<evidence type="ECO:0000313" key="2">
    <source>
        <dbReference type="Proteomes" id="UP001283361"/>
    </source>
</evidence>
<proteinExistence type="predicted"/>
<dbReference type="Proteomes" id="UP001283361">
    <property type="component" value="Unassembled WGS sequence"/>
</dbReference>
<dbReference type="EMBL" id="JAWDGP010004062">
    <property type="protein sequence ID" value="KAK3768396.1"/>
    <property type="molecule type" value="Genomic_DNA"/>
</dbReference>
<comment type="caution">
    <text evidence="1">The sequence shown here is derived from an EMBL/GenBank/DDBJ whole genome shotgun (WGS) entry which is preliminary data.</text>
</comment>
<accession>A0AAE0ZGB0</accession>
<sequence>MMMAFSYTLYDGFSRVRHSDIINQELAGPGVARPVWGHHWGRDSGPGVLYGGAISVSRCQSLDMSTIQCPQGPAMTYDYWDMSTTVWSAMSLCPLVPSRRLKPCPKPIILDAACSAATHPVGSSGCWGGSQTWPDLGLCGQIRSNRRGSVGQGGGRRMMAWMRGRAPHEISGVLGPSHPLQCGLAHARVKRSCSFVRSFSLSPSPGGVEETDRTGVPAEFARRPPLSDDRDLESFCLELCGQPERDTQCHSEPNLTVPGRPVNFVRTLTVGCEKFCDVKIAACYRSRPAVCMLRNSSPPPGDILWLRTCSCSLTTCFIALSCHGVPPEVYRPVTSLSRHDHLDPAVSMVTLTVMEKLVLLDTALLTRDEIGSLGFTIHQKPTLQNEPQNFGRSGLNWELTRICSHSVGRAWLHLALTPGSVLFPDRRELLSPS</sequence>
<reference evidence="1" key="1">
    <citation type="journal article" date="2023" name="G3 (Bethesda)">
        <title>A reference genome for the long-term kleptoplast-retaining sea slug Elysia crispata morphotype clarki.</title>
        <authorList>
            <person name="Eastman K.E."/>
            <person name="Pendleton A.L."/>
            <person name="Shaikh M.A."/>
            <person name="Suttiyut T."/>
            <person name="Ogas R."/>
            <person name="Tomko P."/>
            <person name="Gavelis G."/>
            <person name="Widhalm J.R."/>
            <person name="Wisecaver J.H."/>
        </authorList>
    </citation>
    <scope>NUCLEOTIDE SEQUENCE</scope>
    <source>
        <strain evidence="1">ECLA1</strain>
    </source>
</reference>